<feature type="domain" description="FAD-binding PCMH-type" evidence="6">
    <location>
        <begin position="35"/>
        <end position="207"/>
    </location>
</feature>
<keyword evidence="8" id="KW-1185">Reference proteome</keyword>
<evidence type="ECO:0000259" key="6">
    <source>
        <dbReference type="PROSITE" id="PS51387"/>
    </source>
</evidence>
<accession>A0A0C3CQV5</accession>
<dbReference type="SUPFAM" id="SSF56176">
    <property type="entry name" value="FAD-binding/transporter-associated domain-like"/>
    <property type="match status" value="1"/>
</dbReference>
<evidence type="ECO:0000256" key="5">
    <source>
        <dbReference type="ARBA" id="ARBA00023002"/>
    </source>
</evidence>
<dbReference type="HOGENOM" id="CLU_018354_10_0_1"/>
<dbReference type="InterPro" id="IPR016166">
    <property type="entry name" value="FAD-bd_PCMH"/>
</dbReference>
<dbReference type="InterPro" id="IPR012951">
    <property type="entry name" value="BBE"/>
</dbReference>
<evidence type="ECO:0000313" key="8">
    <source>
        <dbReference type="Proteomes" id="UP000053424"/>
    </source>
</evidence>
<dbReference type="Gene3D" id="3.40.462.20">
    <property type="match status" value="1"/>
</dbReference>
<dbReference type="Proteomes" id="UP000053424">
    <property type="component" value="Unassembled WGS sequence"/>
</dbReference>
<keyword evidence="4" id="KW-0274">FAD</keyword>
<dbReference type="OrthoDB" id="415825at2759"/>
<dbReference type="PANTHER" id="PTHR42973:SF39">
    <property type="entry name" value="FAD-BINDING PCMH-TYPE DOMAIN-CONTAINING PROTEIN"/>
    <property type="match status" value="1"/>
</dbReference>
<evidence type="ECO:0000256" key="2">
    <source>
        <dbReference type="ARBA" id="ARBA00005466"/>
    </source>
</evidence>
<gene>
    <name evidence="7" type="ORF">M413DRAFT_441337</name>
</gene>
<dbReference type="EMBL" id="KN831771">
    <property type="protein sequence ID" value="KIM46256.1"/>
    <property type="molecule type" value="Genomic_DNA"/>
</dbReference>
<evidence type="ECO:0000256" key="1">
    <source>
        <dbReference type="ARBA" id="ARBA00001974"/>
    </source>
</evidence>
<evidence type="ECO:0000256" key="4">
    <source>
        <dbReference type="ARBA" id="ARBA00022827"/>
    </source>
</evidence>
<dbReference type="STRING" id="686832.A0A0C3CQV5"/>
<dbReference type="InterPro" id="IPR036318">
    <property type="entry name" value="FAD-bd_PCMH-like_sf"/>
</dbReference>
<organism evidence="7 8">
    <name type="scientific">Hebeloma cylindrosporum</name>
    <dbReference type="NCBI Taxonomy" id="76867"/>
    <lineage>
        <taxon>Eukaryota</taxon>
        <taxon>Fungi</taxon>
        <taxon>Dikarya</taxon>
        <taxon>Basidiomycota</taxon>
        <taxon>Agaricomycotina</taxon>
        <taxon>Agaricomycetes</taxon>
        <taxon>Agaricomycetidae</taxon>
        <taxon>Agaricales</taxon>
        <taxon>Agaricineae</taxon>
        <taxon>Hymenogastraceae</taxon>
        <taxon>Hebeloma</taxon>
    </lineage>
</organism>
<keyword evidence="3" id="KW-0285">Flavoprotein</keyword>
<comment type="similarity">
    <text evidence="2">Belongs to the oxygen-dependent FAD-linked oxidoreductase family.</text>
</comment>
<dbReference type="PROSITE" id="PS51387">
    <property type="entry name" value="FAD_PCMH"/>
    <property type="match status" value="1"/>
</dbReference>
<dbReference type="InterPro" id="IPR016167">
    <property type="entry name" value="FAD-bd_PCMH_sub1"/>
</dbReference>
<dbReference type="PANTHER" id="PTHR42973">
    <property type="entry name" value="BINDING OXIDOREDUCTASE, PUTATIVE (AFU_ORTHOLOGUE AFUA_1G17690)-RELATED"/>
    <property type="match status" value="1"/>
</dbReference>
<reference evidence="7 8" key="1">
    <citation type="submission" date="2014-04" db="EMBL/GenBank/DDBJ databases">
        <authorList>
            <consortium name="DOE Joint Genome Institute"/>
            <person name="Kuo A."/>
            <person name="Gay G."/>
            <person name="Dore J."/>
            <person name="Kohler A."/>
            <person name="Nagy L.G."/>
            <person name="Floudas D."/>
            <person name="Copeland A."/>
            <person name="Barry K.W."/>
            <person name="Cichocki N."/>
            <person name="Veneault-Fourrey C."/>
            <person name="LaButti K."/>
            <person name="Lindquist E.A."/>
            <person name="Lipzen A."/>
            <person name="Lundell T."/>
            <person name="Morin E."/>
            <person name="Murat C."/>
            <person name="Sun H."/>
            <person name="Tunlid A."/>
            <person name="Henrissat B."/>
            <person name="Grigoriev I.V."/>
            <person name="Hibbett D.S."/>
            <person name="Martin F."/>
            <person name="Nordberg H.P."/>
            <person name="Cantor M.N."/>
            <person name="Hua S.X."/>
        </authorList>
    </citation>
    <scope>NUCLEOTIDE SEQUENCE [LARGE SCALE GENOMIC DNA]</scope>
    <source>
        <strain evidence="8">h7</strain>
    </source>
</reference>
<keyword evidence="5" id="KW-0560">Oxidoreductase</keyword>
<dbReference type="Pfam" id="PF01565">
    <property type="entry name" value="FAD_binding_4"/>
    <property type="match status" value="1"/>
</dbReference>
<sequence length="472" mass="51025">MADLNIATLQQELKGEVITAEHPGYAKAISRWAANAERRAKVVVFVKDSKDVVAALDFAKANGLSIAVRGGGHHAAGASSIEDGLVIDLSHHMNKVKVDPSKKLAYVGGGALWEAVDKEAIRHGLATVAGTVNHTGVGGLVLGGGYGWLSASHGLVIDNLVQATVVTANGSILSASDSANTDLFFAIRGGGGNFGVVTEFVFQLHPQRPTVYSGIILFPASALEKLIKVTNEWWITASEKESMLQITTFDPDGNPIVALFPFFNGPESEGREKFKPFLDIGPLADMSKEIPFEEVNGLQNSMAAHGRGVYQKGVGHKHFHYPSIAKAHEKLQELIKTTGSYQGAILYEYFPLHKVNSVSRDATAFQRELVPNALVILTWDHKAGDCSGQARQLANELASIVVGVEPDITPSEALGYSNYDPEGAFTENGKISAKAIEKAKHIFGDNYQRLQEIKKRYDPDNIFNKWFPIIPA</sequence>
<dbReference type="AlphaFoldDB" id="A0A0C3CQV5"/>
<proteinExistence type="inferred from homology"/>
<evidence type="ECO:0000313" key="7">
    <source>
        <dbReference type="EMBL" id="KIM46256.1"/>
    </source>
</evidence>
<dbReference type="GO" id="GO:0071949">
    <property type="term" value="F:FAD binding"/>
    <property type="evidence" value="ECO:0007669"/>
    <property type="project" value="InterPro"/>
</dbReference>
<dbReference type="Pfam" id="PF08031">
    <property type="entry name" value="BBE"/>
    <property type="match status" value="1"/>
</dbReference>
<dbReference type="InterPro" id="IPR016169">
    <property type="entry name" value="FAD-bd_PCMH_sub2"/>
</dbReference>
<evidence type="ECO:0000256" key="3">
    <source>
        <dbReference type="ARBA" id="ARBA00022630"/>
    </source>
</evidence>
<dbReference type="InterPro" id="IPR050416">
    <property type="entry name" value="FAD-linked_Oxidoreductase"/>
</dbReference>
<dbReference type="InterPro" id="IPR006094">
    <property type="entry name" value="Oxid_FAD_bind_N"/>
</dbReference>
<dbReference type="GO" id="GO:0016491">
    <property type="term" value="F:oxidoreductase activity"/>
    <property type="evidence" value="ECO:0007669"/>
    <property type="project" value="UniProtKB-KW"/>
</dbReference>
<protein>
    <recommendedName>
        <fullName evidence="6">FAD-binding PCMH-type domain-containing protein</fullName>
    </recommendedName>
</protein>
<reference evidence="8" key="2">
    <citation type="submission" date="2015-01" db="EMBL/GenBank/DDBJ databases">
        <title>Evolutionary Origins and Diversification of the Mycorrhizal Mutualists.</title>
        <authorList>
            <consortium name="DOE Joint Genome Institute"/>
            <consortium name="Mycorrhizal Genomics Consortium"/>
            <person name="Kohler A."/>
            <person name="Kuo A."/>
            <person name="Nagy L.G."/>
            <person name="Floudas D."/>
            <person name="Copeland A."/>
            <person name="Barry K.W."/>
            <person name="Cichocki N."/>
            <person name="Veneault-Fourrey C."/>
            <person name="LaButti K."/>
            <person name="Lindquist E.A."/>
            <person name="Lipzen A."/>
            <person name="Lundell T."/>
            <person name="Morin E."/>
            <person name="Murat C."/>
            <person name="Riley R."/>
            <person name="Ohm R."/>
            <person name="Sun H."/>
            <person name="Tunlid A."/>
            <person name="Henrissat B."/>
            <person name="Grigoriev I.V."/>
            <person name="Hibbett D.S."/>
            <person name="Martin F."/>
        </authorList>
    </citation>
    <scope>NUCLEOTIDE SEQUENCE [LARGE SCALE GENOMIC DNA]</scope>
    <source>
        <strain evidence="8">h7</strain>
    </source>
</reference>
<comment type="cofactor">
    <cofactor evidence="1">
        <name>FAD</name>
        <dbReference type="ChEBI" id="CHEBI:57692"/>
    </cofactor>
</comment>
<dbReference type="Gene3D" id="3.30.465.10">
    <property type="match status" value="1"/>
</dbReference>
<dbReference type="Gene3D" id="3.30.43.10">
    <property type="entry name" value="Uridine Diphospho-n-acetylenolpyruvylglucosamine Reductase, domain 2"/>
    <property type="match status" value="1"/>
</dbReference>
<name>A0A0C3CQV5_HEBCY</name>